<dbReference type="Pfam" id="PF14223">
    <property type="entry name" value="Retrotran_gag_2"/>
    <property type="match status" value="1"/>
</dbReference>
<organism evidence="1 2">
    <name type="scientific">Brassica oleracea var. oleracea</name>
    <dbReference type="NCBI Taxonomy" id="109376"/>
    <lineage>
        <taxon>Eukaryota</taxon>
        <taxon>Viridiplantae</taxon>
        <taxon>Streptophyta</taxon>
        <taxon>Embryophyta</taxon>
        <taxon>Tracheophyta</taxon>
        <taxon>Spermatophyta</taxon>
        <taxon>Magnoliopsida</taxon>
        <taxon>eudicotyledons</taxon>
        <taxon>Gunneridae</taxon>
        <taxon>Pentapetalae</taxon>
        <taxon>rosids</taxon>
        <taxon>malvids</taxon>
        <taxon>Brassicales</taxon>
        <taxon>Brassicaceae</taxon>
        <taxon>Brassiceae</taxon>
        <taxon>Brassica</taxon>
    </lineage>
</organism>
<dbReference type="HOGENOM" id="CLU_2944919_0_0_1"/>
<evidence type="ECO:0000313" key="1">
    <source>
        <dbReference type="EnsemblPlants" id="Bo9g088190.1"/>
    </source>
</evidence>
<dbReference type="eggNOG" id="KOG0017">
    <property type="taxonomic scope" value="Eukaryota"/>
</dbReference>
<reference evidence="1" key="2">
    <citation type="submission" date="2015-03" db="UniProtKB">
        <authorList>
            <consortium name="EnsemblPlants"/>
        </authorList>
    </citation>
    <scope>IDENTIFICATION</scope>
</reference>
<sequence length="60" mass="6846">MNTIFLNVGDHVLSKTKRCTTAADTWSLLEALYMPKSLPNRVHAQLKLYGFMMHDHQSIA</sequence>
<evidence type="ECO:0000313" key="2">
    <source>
        <dbReference type="Proteomes" id="UP000032141"/>
    </source>
</evidence>
<name>A0A0D3E8W5_BRAOL</name>
<proteinExistence type="predicted"/>
<dbReference type="Gramene" id="Bo9g088190.1">
    <property type="protein sequence ID" value="Bo9g088190.1"/>
    <property type="gene ID" value="Bo9g088190"/>
</dbReference>
<dbReference type="Proteomes" id="UP000032141">
    <property type="component" value="Chromosome C9"/>
</dbReference>
<reference evidence="1 2" key="1">
    <citation type="journal article" date="2014" name="Genome Biol.">
        <title>Transcriptome and methylome profiling reveals relics of genome dominance in the mesopolyploid Brassica oleracea.</title>
        <authorList>
            <person name="Parkin I.A."/>
            <person name="Koh C."/>
            <person name="Tang H."/>
            <person name="Robinson S.J."/>
            <person name="Kagale S."/>
            <person name="Clarke W.E."/>
            <person name="Town C.D."/>
            <person name="Nixon J."/>
            <person name="Krishnakumar V."/>
            <person name="Bidwell S.L."/>
            <person name="Denoeud F."/>
            <person name="Belcram H."/>
            <person name="Links M.G."/>
            <person name="Just J."/>
            <person name="Clarke C."/>
            <person name="Bender T."/>
            <person name="Huebert T."/>
            <person name="Mason A.S."/>
            <person name="Pires J.C."/>
            <person name="Barker G."/>
            <person name="Moore J."/>
            <person name="Walley P.G."/>
            <person name="Manoli S."/>
            <person name="Batley J."/>
            <person name="Edwards D."/>
            <person name="Nelson M.N."/>
            <person name="Wang X."/>
            <person name="Paterson A.H."/>
            <person name="King G."/>
            <person name="Bancroft I."/>
            <person name="Chalhoub B."/>
            <person name="Sharpe A.G."/>
        </authorList>
    </citation>
    <scope>NUCLEOTIDE SEQUENCE</scope>
    <source>
        <strain evidence="1 2">cv. TO1000</strain>
    </source>
</reference>
<dbReference type="AlphaFoldDB" id="A0A0D3E8W5"/>
<accession>A0A0D3E8W5</accession>
<keyword evidence="2" id="KW-1185">Reference proteome</keyword>
<dbReference type="EnsemblPlants" id="Bo9g088190.1">
    <property type="protein sequence ID" value="Bo9g088190.1"/>
    <property type="gene ID" value="Bo9g088190"/>
</dbReference>
<protein>
    <submittedName>
        <fullName evidence="1">Uncharacterized protein</fullName>
    </submittedName>
</protein>